<dbReference type="GO" id="GO:0008878">
    <property type="term" value="F:glucose-1-phosphate adenylyltransferase activity"/>
    <property type="evidence" value="ECO:0007669"/>
    <property type="project" value="UniProtKB-EC"/>
</dbReference>
<evidence type="ECO:0000259" key="10">
    <source>
        <dbReference type="Pfam" id="PF00483"/>
    </source>
</evidence>
<dbReference type="InterPro" id="IPR011831">
    <property type="entry name" value="ADP-Glc_PPase"/>
</dbReference>
<dbReference type="Pfam" id="PF24894">
    <property type="entry name" value="Hexapep_GlmU"/>
    <property type="match status" value="1"/>
</dbReference>
<comment type="subunit">
    <text evidence="9">Homotetramer.</text>
</comment>
<keyword evidence="8 9" id="KW-0119">Carbohydrate metabolism</keyword>
<feature type="domain" description="Glucose-1-phosphate adenylyltransferase/Bifunctional protein GlmU-like C-terminal hexapeptide" evidence="11">
    <location>
        <begin position="336"/>
        <end position="439"/>
    </location>
</feature>
<keyword evidence="6 9" id="KW-0067">ATP-binding</keyword>
<keyword evidence="4 9" id="KW-0548">Nucleotidyltransferase</keyword>
<dbReference type="InterPro" id="IPR011004">
    <property type="entry name" value="Trimer_LpxA-like_sf"/>
</dbReference>
<accession>A0ABY5TQR1</accession>
<evidence type="ECO:0000259" key="11">
    <source>
        <dbReference type="Pfam" id="PF24894"/>
    </source>
</evidence>
<feature type="domain" description="Nucleotidyl transferase" evidence="10">
    <location>
        <begin position="33"/>
        <end position="311"/>
    </location>
</feature>
<comment type="function">
    <text evidence="9">Involved in the biosynthesis of ADP-glucose, a building block required for the elongation reactions to produce glycogen. Catalyzes the reaction between ATP and alpha-D-glucose 1-phosphate (G1P) to produce pyrophosphate and ADP-Glc.</text>
</comment>
<dbReference type="NCBIfam" id="NF002023">
    <property type="entry name" value="PRK00844.1"/>
    <property type="match status" value="1"/>
</dbReference>
<dbReference type="SUPFAM" id="SSF53448">
    <property type="entry name" value="Nucleotide-diphospho-sugar transferases"/>
    <property type="match status" value="1"/>
</dbReference>
<evidence type="ECO:0000256" key="6">
    <source>
        <dbReference type="ARBA" id="ARBA00022840"/>
    </source>
</evidence>
<keyword evidence="7 9" id="KW-0320">Glycogen biosynthesis</keyword>
<reference evidence="12" key="1">
    <citation type="submission" date="2022-08" db="EMBL/GenBank/DDBJ databases">
        <title>Catabolic pathway analysis in culturable SAR92 clade bacteria reveals their overlooked roles in DMSP degradation in coastal seas.</title>
        <authorList>
            <person name="He X."/>
            <person name="Zhang X."/>
            <person name="Zhang Y."/>
        </authorList>
    </citation>
    <scope>NUCLEOTIDE SEQUENCE</scope>
    <source>
        <strain evidence="12">H455</strain>
    </source>
</reference>
<dbReference type="Gene3D" id="3.90.550.10">
    <property type="entry name" value="Spore Coat Polysaccharide Biosynthesis Protein SpsA, Chain A"/>
    <property type="match status" value="1"/>
</dbReference>
<dbReference type="InterPro" id="IPR005836">
    <property type="entry name" value="ADP_Glu_pyroP_CS"/>
</dbReference>
<feature type="binding site" evidence="9">
    <location>
        <position position="189"/>
    </location>
    <ligand>
        <name>alpha-D-glucose 1-phosphate</name>
        <dbReference type="ChEBI" id="CHEBI:58601"/>
    </ligand>
</feature>
<evidence type="ECO:0000313" key="13">
    <source>
        <dbReference type="Proteomes" id="UP001059934"/>
    </source>
</evidence>
<feature type="site" description="Could play a key role in the communication between the regulatory and the substrate sites" evidence="9">
    <location>
        <position position="123"/>
    </location>
</feature>
<dbReference type="Gene3D" id="2.160.10.10">
    <property type="entry name" value="Hexapeptide repeat proteins"/>
    <property type="match status" value="1"/>
</dbReference>
<name>A0ABY5TQR1_9GAMM</name>
<dbReference type="EMBL" id="CP103416">
    <property type="protein sequence ID" value="UVW36050.1"/>
    <property type="molecule type" value="Genomic_DNA"/>
</dbReference>
<keyword evidence="3 9" id="KW-0808">Transferase</keyword>
<dbReference type="HAMAP" id="MF_00624">
    <property type="entry name" value="GlgC"/>
    <property type="match status" value="1"/>
</dbReference>
<evidence type="ECO:0000256" key="9">
    <source>
        <dbReference type="HAMAP-Rule" id="MF_00624"/>
    </source>
</evidence>
<keyword evidence="5 9" id="KW-0547">Nucleotide-binding</keyword>
<dbReference type="InterPro" id="IPR023049">
    <property type="entry name" value="GlgC_bac"/>
</dbReference>
<evidence type="ECO:0000256" key="8">
    <source>
        <dbReference type="ARBA" id="ARBA00023277"/>
    </source>
</evidence>
<evidence type="ECO:0000256" key="2">
    <source>
        <dbReference type="ARBA" id="ARBA00022600"/>
    </source>
</evidence>
<evidence type="ECO:0000313" key="12">
    <source>
        <dbReference type="EMBL" id="UVW36050.1"/>
    </source>
</evidence>
<comment type="similarity">
    <text evidence="1 9">Belongs to the bacterial/plant glucose-1-phosphate adenylyltransferase family.</text>
</comment>
<dbReference type="Proteomes" id="UP001059934">
    <property type="component" value="Chromosome"/>
</dbReference>
<keyword evidence="2 9" id="KW-0321">Glycogen metabolism</keyword>
<feature type="binding site" evidence="9">
    <location>
        <position position="124"/>
    </location>
    <ligand>
        <name>alpha-D-glucose 1-phosphate</name>
        <dbReference type="ChEBI" id="CHEBI:58601"/>
    </ligand>
</feature>
<feature type="binding site" evidence="9">
    <location>
        <position position="222"/>
    </location>
    <ligand>
        <name>alpha-D-glucose 1-phosphate</name>
        <dbReference type="ChEBI" id="CHEBI:58601"/>
    </ligand>
</feature>
<keyword evidence="13" id="KW-1185">Reference proteome</keyword>
<dbReference type="PROSITE" id="PS00808">
    <property type="entry name" value="ADP_GLC_PYROPHOSPH_1"/>
    <property type="match status" value="1"/>
</dbReference>
<dbReference type="PANTHER" id="PTHR43523:SF2">
    <property type="entry name" value="GLUCOSE-1-PHOSPHATE ADENYLYLTRANSFERASE"/>
    <property type="match status" value="1"/>
</dbReference>
<evidence type="ECO:0000256" key="1">
    <source>
        <dbReference type="ARBA" id="ARBA00010443"/>
    </source>
</evidence>
<organism evidence="12 13">
    <name type="scientific">SAR92 clade bacterium H455</name>
    <dbReference type="NCBI Taxonomy" id="2974818"/>
    <lineage>
        <taxon>Bacteria</taxon>
        <taxon>Pseudomonadati</taxon>
        <taxon>Pseudomonadota</taxon>
        <taxon>Gammaproteobacteria</taxon>
        <taxon>Cellvibrionales</taxon>
        <taxon>Porticoccaceae</taxon>
        <taxon>SAR92 clade</taxon>
    </lineage>
</organism>
<feature type="site" description="Could play a key role in the communication between the regulatory and the substrate sites" evidence="9">
    <location>
        <position position="85"/>
    </location>
</feature>
<dbReference type="CDD" id="cd02508">
    <property type="entry name" value="ADP_Glucose_PP"/>
    <property type="match status" value="1"/>
</dbReference>
<dbReference type="InterPro" id="IPR056818">
    <property type="entry name" value="GlmU/GlgC-like_hexapep"/>
</dbReference>
<feature type="binding site" evidence="9">
    <location>
        <begin position="204"/>
        <end position="205"/>
    </location>
    <ligand>
        <name>alpha-D-glucose 1-phosphate</name>
        <dbReference type="ChEBI" id="CHEBI:58601"/>
    </ligand>
</feature>
<evidence type="ECO:0000256" key="7">
    <source>
        <dbReference type="ARBA" id="ARBA00023056"/>
    </source>
</evidence>
<sequence length="452" mass="50789">MNQIVMDKHWAPHATREASNSRFVSRLTKNTLGLILAGGCGSRLNQLTRWRAKPAVPFGGQFRIIDFALSNCVNSGIRRIGVLTQYKAHSLIRHIQRGWGFLHGEFDEFVELLPAQQRLESSWYLGTADAVYQNIDIVRNHNADYVLILAGDHIYKMDYGPMLAQHVEKGADLTIGCIELATDQASAFGVMNVDPQGRIIEFEEKPEQPSSIANNPGRSLISMGIYIFNSQFLIDQLINDADNIDSNHDFGQDLIPELIERYRVYAYSFRDTLRDCPNRASGDSANKMEQPPQAYWRDVGTVDAYWRSNLELIGITPELNLYDREWPIWTYREQTPPAKFVFDEPQRRGIAIDSMISGGCIISGAIVRHSLLFNNVSVDEGSRVSNSVVLPEVRIGKSCRINKAIIDKGAVLPDNTVIGDNLEDDAERFYVSPDGVVLVTPDMLGQVLHHAR</sequence>
<dbReference type="Pfam" id="PF00483">
    <property type="entry name" value="NTP_transferase"/>
    <property type="match status" value="1"/>
</dbReference>
<dbReference type="PANTHER" id="PTHR43523">
    <property type="entry name" value="GLUCOSE-1-PHOSPHATE ADENYLYLTRANSFERASE-RELATED"/>
    <property type="match status" value="1"/>
</dbReference>
<evidence type="ECO:0000256" key="4">
    <source>
        <dbReference type="ARBA" id="ARBA00022695"/>
    </source>
</evidence>
<dbReference type="CDD" id="cd04651">
    <property type="entry name" value="LbH_G1P_AT_C"/>
    <property type="match status" value="1"/>
</dbReference>
<dbReference type="NCBIfam" id="TIGR02091">
    <property type="entry name" value="glgC"/>
    <property type="match status" value="1"/>
</dbReference>
<protein>
    <recommendedName>
        <fullName evidence="9">Glucose-1-phosphate adenylyltransferase</fullName>
        <ecNumber evidence="9">2.7.7.27</ecNumber>
    </recommendedName>
    <alternativeName>
        <fullName evidence="9">ADP-glucose pyrophosphorylase</fullName>
        <shortName evidence="9">ADPGlc PPase</shortName>
    </alternativeName>
    <alternativeName>
        <fullName evidence="9">ADP-glucose synthase</fullName>
    </alternativeName>
</protein>
<dbReference type="PROSITE" id="PS00809">
    <property type="entry name" value="ADP_GLC_PYROPHOSPH_2"/>
    <property type="match status" value="1"/>
</dbReference>
<evidence type="ECO:0000256" key="5">
    <source>
        <dbReference type="ARBA" id="ARBA00022741"/>
    </source>
</evidence>
<evidence type="ECO:0000256" key="3">
    <source>
        <dbReference type="ARBA" id="ARBA00022679"/>
    </source>
</evidence>
<comment type="catalytic activity">
    <reaction evidence="9">
        <text>alpha-D-glucose 1-phosphate + ATP + H(+) = ADP-alpha-D-glucose + diphosphate</text>
        <dbReference type="Rhea" id="RHEA:12120"/>
        <dbReference type="ChEBI" id="CHEBI:15378"/>
        <dbReference type="ChEBI" id="CHEBI:30616"/>
        <dbReference type="ChEBI" id="CHEBI:33019"/>
        <dbReference type="ChEBI" id="CHEBI:57498"/>
        <dbReference type="ChEBI" id="CHEBI:58601"/>
        <dbReference type="EC" id="2.7.7.27"/>
    </reaction>
</comment>
<gene>
    <name evidence="9 12" type="primary">glgC</name>
    <name evidence="12" type="ORF">NYF23_05425</name>
</gene>
<dbReference type="InterPro" id="IPR029044">
    <property type="entry name" value="Nucleotide-diphossugar_trans"/>
</dbReference>
<proteinExistence type="inferred from homology"/>
<comment type="pathway">
    <text evidence="9">Glycan biosynthesis; glycogen biosynthesis.</text>
</comment>
<dbReference type="NCBIfam" id="NF001947">
    <property type="entry name" value="PRK00725.1"/>
    <property type="match status" value="1"/>
</dbReference>
<dbReference type="SUPFAM" id="SSF51161">
    <property type="entry name" value="Trimeric LpxA-like enzymes"/>
    <property type="match status" value="1"/>
</dbReference>
<dbReference type="InterPro" id="IPR005835">
    <property type="entry name" value="NTP_transferase_dom"/>
</dbReference>
<dbReference type="EC" id="2.7.7.27" evidence="9"/>